<reference evidence="1" key="1">
    <citation type="submission" date="2022-03" db="EMBL/GenBank/DDBJ databases">
        <authorList>
            <person name="Lindestad O."/>
        </authorList>
    </citation>
    <scope>NUCLEOTIDE SEQUENCE</scope>
</reference>
<organism evidence="1 2">
    <name type="scientific">Pararge aegeria aegeria</name>
    <dbReference type="NCBI Taxonomy" id="348720"/>
    <lineage>
        <taxon>Eukaryota</taxon>
        <taxon>Metazoa</taxon>
        <taxon>Ecdysozoa</taxon>
        <taxon>Arthropoda</taxon>
        <taxon>Hexapoda</taxon>
        <taxon>Insecta</taxon>
        <taxon>Pterygota</taxon>
        <taxon>Neoptera</taxon>
        <taxon>Endopterygota</taxon>
        <taxon>Lepidoptera</taxon>
        <taxon>Glossata</taxon>
        <taxon>Ditrysia</taxon>
        <taxon>Papilionoidea</taxon>
        <taxon>Nymphalidae</taxon>
        <taxon>Satyrinae</taxon>
        <taxon>Satyrini</taxon>
        <taxon>Parargina</taxon>
        <taxon>Pararge</taxon>
    </lineage>
</organism>
<sequence length="73" mass="8046">MQFSPPLFPRVSENITGIGMSYVLLRYDHPLRSPIRLPSVCQNGAFQGHPCPSTTTIIINGSRPIPIRPCISV</sequence>
<dbReference type="Proteomes" id="UP000838756">
    <property type="component" value="Unassembled WGS sequence"/>
</dbReference>
<keyword evidence="2" id="KW-1185">Reference proteome</keyword>
<accession>A0A8S4RTE9</accession>
<name>A0A8S4RTE9_9NEOP</name>
<gene>
    <name evidence="1" type="primary">jg25887</name>
    <name evidence="1" type="ORF">PAEG_LOCUS16939</name>
</gene>
<evidence type="ECO:0000313" key="2">
    <source>
        <dbReference type="Proteomes" id="UP000838756"/>
    </source>
</evidence>
<protein>
    <submittedName>
        <fullName evidence="1">Jg25887 protein</fullName>
    </submittedName>
</protein>
<proteinExistence type="predicted"/>
<dbReference type="AlphaFoldDB" id="A0A8S4RTE9"/>
<comment type="caution">
    <text evidence="1">The sequence shown here is derived from an EMBL/GenBank/DDBJ whole genome shotgun (WGS) entry which is preliminary data.</text>
</comment>
<dbReference type="EMBL" id="CAKXAJ010025494">
    <property type="protein sequence ID" value="CAH2240347.1"/>
    <property type="molecule type" value="Genomic_DNA"/>
</dbReference>
<evidence type="ECO:0000313" key="1">
    <source>
        <dbReference type="EMBL" id="CAH2240347.1"/>
    </source>
</evidence>